<dbReference type="EMBL" id="LN853739">
    <property type="protein sequence ID" value="CRY96596.1"/>
    <property type="molecule type" value="Genomic_DNA"/>
</dbReference>
<dbReference type="AlphaFoldDB" id="A0A0H5Q3F7"/>
<reference evidence="2" key="1">
    <citation type="submission" date="2015-06" db="EMBL/GenBank/DDBJ databases">
        <authorList>
            <person name="Joergensen T."/>
        </authorList>
    </citation>
    <scope>NUCLEOTIDE SEQUENCE</scope>
    <source>
        <strain evidence="2">RGFK1162</strain>
    </source>
</reference>
<proteinExistence type="predicted"/>
<evidence type="ECO:0000256" key="1">
    <source>
        <dbReference type="SAM" id="MobiDB-lite"/>
    </source>
</evidence>
<organism evidence="2">
    <name type="scientific">uncultured prokaryote</name>
    <dbReference type="NCBI Taxonomy" id="198431"/>
    <lineage>
        <taxon>unclassified sequences</taxon>
        <taxon>environmental samples</taxon>
    </lineage>
</organism>
<protein>
    <submittedName>
        <fullName evidence="2">Uncharacterized protein</fullName>
    </submittedName>
</protein>
<reference evidence="2" key="2">
    <citation type="submission" date="2015-07" db="EMBL/GenBank/DDBJ databases">
        <title>Plasmids, circular viruses and viroids from rat gut.</title>
        <authorList>
            <person name="Jorgensen T.J."/>
            <person name="Hansen M.A."/>
            <person name="Xu Z."/>
            <person name="Tabak M.A."/>
            <person name="Sorensen S.J."/>
            <person name="Hansen L.H."/>
        </authorList>
    </citation>
    <scope>NUCLEOTIDE SEQUENCE</scope>
    <source>
        <strain evidence="2">RGFK1162</strain>
    </source>
</reference>
<accession>A0A0H5Q3F7</accession>
<sequence length="219" mass="23538">MAYPVITDVFRAQVIFQGVSGLPEDVYVNNLYFRNDDVVAPTGAIKRAVANYYSEANGASTNAVASYMNGGIGGAQVKIYDLGESGRRFPINPTDTTLDINFTSTDSILPEEVALVMSFRGGPGKRQRGRIYVGPFVNGVAQEANGLSRPRNELITAMGESGLNLMNTSENITWVVASPTGASSIEVTQVSVDNAFDTQRSRGTASNERRTWIGVGEQT</sequence>
<feature type="region of interest" description="Disordered" evidence="1">
    <location>
        <begin position="200"/>
        <end position="219"/>
    </location>
</feature>
<name>A0A0H5Q3F7_9ZZZZ</name>
<evidence type="ECO:0000313" key="2">
    <source>
        <dbReference type="EMBL" id="CRY96596.1"/>
    </source>
</evidence>